<dbReference type="RefSeq" id="WP_246131385.1">
    <property type="nucleotide sequence ID" value="NZ_VNHU01000001.1"/>
</dbReference>
<gene>
    <name evidence="2" type="ORF">BD809_101123</name>
</gene>
<comment type="caution">
    <text evidence="2">The sequence shown here is derived from an EMBL/GenBank/DDBJ whole genome shotgun (WGS) entry which is preliminary data.</text>
</comment>
<protein>
    <recommendedName>
        <fullName evidence="4">Alpha/beta hydrolase</fullName>
    </recommendedName>
</protein>
<evidence type="ECO:0000313" key="3">
    <source>
        <dbReference type="Proteomes" id="UP000324376"/>
    </source>
</evidence>
<evidence type="ECO:0008006" key="4">
    <source>
        <dbReference type="Google" id="ProtNLM"/>
    </source>
</evidence>
<dbReference type="EMBL" id="VNHU01000001">
    <property type="protein sequence ID" value="TYP76977.1"/>
    <property type="molecule type" value="Genomic_DNA"/>
</dbReference>
<organism evidence="2 3">
    <name type="scientific">Aquimarina intermedia</name>
    <dbReference type="NCBI Taxonomy" id="350814"/>
    <lineage>
        <taxon>Bacteria</taxon>
        <taxon>Pseudomonadati</taxon>
        <taxon>Bacteroidota</taxon>
        <taxon>Flavobacteriia</taxon>
        <taxon>Flavobacteriales</taxon>
        <taxon>Flavobacteriaceae</taxon>
        <taxon>Aquimarina</taxon>
    </lineage>
</organism>
<evidence type="ECO:0000256" key="1">
    <source>
        <dbReference type="SAM" id="SignalP"/>
    </source>
</evidence>
<keyword evidence="3" id="KW-1185">Reference proteome</keyword>
<feature type="chain" id="PRO_5024285693" description="Alpha/beta hydrolase" evidence="1">
    <location>
        <begin position="20"/>
        <end position="121"/>
    </location>
</feature>
<reference evidence="2 3" key="1">
    <citation type="submission" date="2019-07" db="EMBL/GenBank/DDBJ databases">
        <title>Genomic Encyclopedia of Archaeal and Bacterial Type Strains, Phase II (KMG-II): from individual species to whole genera.</title>
        <authorList>
            <person name="Goeker M."/>
        </authorList>
    </citation>
    <scope>NUCLEOTIDE SEQUENCE [LARGE SCALE GENOMIC DNA]</scope>
    <source>
        <strain evidence="2 3">DSM 17527</strain>
    </source>
</reference>
<dbReference type="Proteomes" id="UP000324376">
    <property type="component" value="Unassembled WGS sequence"/>
</dbReference>
<sequence>MKRLTLLLLCSVSYYVSNAQVITGIWEGVLEVQNTKLPLVFKIHKKGSLYVSTMDSPAQGAKDIPVDTTLVKGEVITFSIKNAGISYEGKVKNDSLISGAFKQSGAVLPLNLLKKKIKNKE</sequence>
<feature type="signal peptide" evidence="1">
    <location>
        <begin position="1"/>
        <end position="19"/>
    </location>
</feature>
<evidence type="ECO:0000313" key="2">
    <source>
        <dbReference type="EMBL" id="TYP76977.1"/>
    </source>
</evidence>
<dbReference type="AlphaFoldDB" id="A0A5S5CCA0"/>
<name>A0A5S5CCA0_9FLAO</name>
<proteinExistence type="predicted"/>
<accession>A0A5S5CCA0</accession>
<keyword evidence="1" id="KW-0732">Signal</keyword>